<dbReference type="EMBL" id="BSND01000003">
    <property type="protein sequence ID" value="GLP98704.1"/>
    <property type="molecule type" value="Genomic_DNA"/>
</dbReference>
<evidence type="ECO:0000313" key="1">
    <source>
        <dbReference type="EMBL" id="GLP98704.1"/>
    </source>
</evidence>
<gene>
    <name evidence="1" type="ORF">GCM10007891_05580</name>
</gene>
<name>A0ABQ5TT34_9GAMM</name>
<reference evidence="1" key="1">
    <citation type="journal article" date="2014" name="Int. J. Syst. Evol. Microbiol.">
        <title>Complete genome of a new Firmicutes species belonging to the dominant human colonic microbiota ('Ruminococcus bicirculans') reveals two chromosomes and a selective capacity to utilize plant glucans.</title>
        <authorList>
            <consortium name="NISC Comparative Sequencing Program"/>
            <person name="Wegmann U."/>
            <person name="Louis P."/>
            <person name="Goesmann A."/>
            <person name="Henrissat B."/>
            <person name="Duncan S.H."/>
            <person name="Flint H.J."/>
        </authorList>
    </citation>
    <scope>NUCLEOTIDE SEQUENCE</scope>
    <source>
        <strain evidence="1">NBRC 102424</strain>
    </source>
</reference>
<protein>
    <submittedName>
        <fullName evidence="1">Uncharacterized protein</fullName>
    </submittedName>
</protein>
<proteinExistence type="predicted"/>
<dbReference type="Proteomes" id="UP001161423">
    <property type="component" value="Unassembled WGS sequence"/>
</dbReference>
<evidence type="ECO:0000313" key="2">
    <source>
        <dbReference type="Proteomes" id="UP001161423"/>
    </source>
</evidence>
<accession>A0ABQ5TT34</accession>
<sequence>MCQAVTFQFNGEQYTIDISHPRPALPVLMPDQSSKMFPWGRHANQPGALPFGFTAKRDAVLAGRWDKWFPRRVLIPNDAYMLLNFEGKPKWYPNDMKTHLVGLMAKNPETNERRVYVVVQEPDIILADYHDISPVSAGVSYR</sequence>
<organism evidence="1 2">
    <name type="scientific">Methylophaga thalassica</name>
    <dbReference type="NCBI Taxonomy" id="40223"/>
    <lineage>
        <taxon>Bacteria</taxon>
        <taxon>Pseudomonadati</taxon>
        <taxon>Pseudomonadota</taxon>
        <taxon>Gammaproteobacteria</taxon>
        <taxon>Thiotrichales</taxon>
        <taxon>Piscirickettsiaceae</taxon>
        <taxon>Methylophaga</taxon>
    </lineage>
</organism>
<keyword evidence="2" id="KW-1185">Reference proteome</keyword>
<reference evidence="1" key="2">
    <citation type="submission" date="2023-01" db="EMBL/GenBank/DDBJ databases">
        <title>Draft genome sequence of Methylophaga thalassica strain NBRC 102424.</title>
        <authorList>
            <person name="Sun Q."/>
            <person name="Mori K."/>
        </authorList>
    </citation>
    <scope>NUCLEOTIDE SEQUENCE</scope>
    <source>
        <strain evidence="1">NBRC 102424</strain>
    </source>
</reference>
<comment type="caution">
    <text evidence="1">The sequence shown here is derived from an EMBL/GenBank/DDBJ whole genome shotgun (WGS) entry which is preliminary data.</text>
</comment>